<protein>
    <submittedName>
        <fullName evidence="1">Uncharacterized protein</fullName>
    </submittedName>
</protein>
<organism evidence="1">
    <name type="scientific">Cacopsylla melanoneura</name>
    <dbReference type="NCBI Taxonomy" id="428564"/>
    <lineage>
        <taxon>Eukaryota</taxon>
        <taxon>Metazoa</taxon>
        <taxon>Ecdysozoa</taxon>
        <taxon>Arthropoda</taxon>
        <taxon>Hexapoda</taxon>
        <taxon>Insecta</taxon>
        <taxon>Pterygota</taxon>
        <taxon>Neoptera</taxon>
        <taxon>Paraneoptera</taxon>
        <taxon>Hemiptera</taxon>
        <taxon>Sternorrhyncha</taxon>
        <taxon>Psylloidea</taxon>
        <taxon>Psyllidae</taxon>
        <taxon>Psyllinae</taxon>
        <taxon>Cacopsylla</taxon>
    </lineage>
</organism>
<dbReference type="EMBL" id="HBUF01640521">
    <property type="protein sequence ID" value="CAG6784889.1"/>
    <property type="molecule type" value="Transcribed_RNA"/>
</dbReference>
<evidence type="ECO:0000313" key="1">
    <source>
        <dbReference type="EMBL" id="CAG6784889.1"/>
    </source>
</evidence>
<dbReference type="AlphaFoldDB" id="A0A8D9FCW2"/>
<sequence length="107" mass="12469">MYNIAIRWKIEREKMQYPSTPPHNSSPLYLRVDGRVPHPYLPSIHRVYVPISITPLYIPLSSPLIYLYFTISPTPQHQYIPPLYEPFLIITRNSPPSVLCSTPSPFF</sequence>
<proteinExistence type="predicted"/>
<accession>A0A8D9FCW2</accession>
<name>A0A8D9FCW2_9HEMI</name>
<reference evidence="1" key="1">
    <citation type="submission" date="2021-05" db="EMBL/GenBank/DDBJ databases">
        <authorList>
            <person name="Alioto T."/>
            <person name="Alioto T."/>
            <person name="Gomez Garrido J."/>
        </authorList>
    </citation>
    <scope>NUCLEOTIDE SEQUENCE</scope>
</reference>